<comment type="caution">
    <text evidence="1">The sequence shown here is derived from an EMBL/GenBank/DDBJ whole genome shotgun (WGS) entry which is preliminary data.</text>
</comment>
<protein>
    <submittedName>
        <fullName evidence="1">Uncharacterized protein</fullName>
    </submittedName>
</protein>
<evidence type="ECO:0000313" key="1">
    <source>
        <dbReference type="EMBL" id="KAJ7211713.1"/>
    </source>
</evidence>
<name>A0AAD6VFT1_9AGAR</name>
<dbReference type="AlphaFoldDB" id="A0AAD6VFT1"/>
<dbReference type="Proteomes" id="UP001219525">
    <property type="component" value="Unassembled WGS sequence"/>
</dbReference>
<accession>A0AAD6VFT1</accession>
<proteinExistence type="predicted"/>
<gene>
    <name evidence="1" type="ORF">GGX14DRAFT_394031</name>
</gene>
<keyword evidence="2" id="KW-1185">Reference proteome</keyword>
<organism evidence="1 2">
    <name type="scientific">Mycena pura</name>
    <dbReference type="NCBI Taxonomy" id="153505"/>
    <lineage>
        <taxon>Eukaryota</taxon>
        <taxon>Fungi</taxon>
        <taxon>Dikarya</taxon>
        <taxon>Basidiomycota</taxon>
        <taxon>Agaricomycotina</taxon>
        <taxon>Agaricomycetes</taxon>
        <taxon>Agaricomycetidae</taxon>
        <taxon>Agaricales</taxon>
        <taxon>Marasmiineae</taxon>
        <taxon>Mycenaceae</taxon>
        <taxon>Mycena</taxon>
    </lineage>
</organism>
<evidence type="ECO:0000313" key="2">
    <source>
        <dbReference type="Proteomes" id="UP001219525"/>
    </source>
</evidence>
<sequence>MLSTKIRNWLNGADLQFALDALWNFMKRYNFGFWPRVPHVPSHQFLTFELLVGRYPEEGEDWSIGDVHLAKITELTGQRFSQSMLNRAKRSKHYFSDDELGQETATNAEIDGDFPIELDHQISRGSSEIFTMECNICKLSVNVGSAGYWNMTQHKKTKCTSWANRKIDKYDSLLFKINELIPASLETTMTNHNIR</sequence>
<reference evidence="1" key="1">
    <citation type="submission" date="2023-03" db="EMBL/GenBank/DDBJ databases">
        <title>Massive genome expansion in bonnet fungi (Mycena s.s.) driven by repeated elements and novel gene families across ecological guilds.</title>
        <authorList>
            <consortium name="Lawrence Berkeley National Laboratory"/>
            <person name="Harder C.B."/>
            <person name="Miyauchi S."/>
            <person name="Viragh M."/>
            <person name="Kuo A."/>
            <person name="Thoen E."/>
            <person name="Andreopoulos B."/>
            <person name="Lu D."/>
            <person name="Skrede I."/>
            <person name="Drula E."/>
            <person name="Henrissat B."/>
            <person name="Morin E."/>
            <person name="Kohler A."/>
            <person name="Barry K."/>
            <person name="LaButti K."/>
            <person name="Morin E."/>
            <person name="Salamov A."/>
            <person name="Lipzen A."/>
            <person name="Mereny Z."/>
            <person name="Hegedus B."/>
            <person name="Baldrian P."/>
            <person name="Stursova M."/>
            <person name="Weitz H."/>
            <person name="Taylor A."/>
            <person name="Grigoriev I.V."/>
            <person name="Nagy L.G."/>
            <person name="Martin F."/>
            <person name="Kauserud H."/>
        </authorList>
    </citation>
    <scope>NUCLEOTIDE SEQUENCE</scope>
    <source>
        <strain evidence="1">9144</strain>
    </source>
</reference>
<dbReference type="EMBL" id="JARJCW010000025">
    <property type="protein sequence ID" value="KAJ7211713.1"/>
    <property type="molecule type" value="Genomic_DNA"/>
</dbReference>